<comment type="caution">
    <text evidence="2">The sequence shown here is derived from an EMBL/GenBank/DDBJ whole genome shotgun (WGS) entry which is preliminary data.</text>
</comment>
<dbReference type="InterPro" id="IPR008030">
    <property type="entry name" value="NmrA-like"/>
</dbReference>
<evidence type="ECO:0000313" key="2">
    <source>
        <dbReference type="EMBL" id="TQN28291.1"/>
    </source>
</evidence>
<gene>
    <name evidence="2" type="ORF">FHX37_3624</name>
</gene>
<organism evidence="2 3">
    <name type="scientific">Haloactinospora alba</name>
    <dbReference type="NCBI Taxonomy" id="405555"/>
    <lineage>
        <taxon>Bacteria</taxon>
        <taxon>Bacillati</taxon>
        <taxon>Actinomycetota</taxon>
        <taxon>Actinomycetes</taxon>
        <taxon>Streptosporangiales</taxon>
        <taxon>Nocardiopsidaceae</taxon>
        <taxon>Haloactinospora</taxon>
    </lineage>
</organism>
<feature type="domain" description="NmrA-like" evidence="1">
    <location>
        <begin position="17"/>
        <end position="241"/>
    </location>
</feature>
<keyword evidence="3" id="KW-1185">Reference proteome</keyword>
<dbReference type="RefSeq" id="WP_141925360.1">
    <property type="nucleotide sequence ID" value="NZ_VFQC01000002.1"/>
</dbReference>
<dbReference type="Gene3D" id="3.40.50.720">
    <property type="entry name" value="NAD(P)-binding Rossmann-like Domain"/>
    <property type="match status" value="1"/>
</dbReference>
<dbReference type="InterPro" id="IPR036291">
    <property type="entry name" value="NAD(P)-bd_dom_sf"/>
</dbReference>
<dbReference type="Pfam" id="PF05368">
    <property type="entry name" value="NmrA"/>
    <property type="match status" value="1"/>
</dbReference>
<dbReference type="InterPro" id="IPR051604">
    <property type="entry name" value="Ergot_Alk_Oxidoreductase"/>
</dbReference>
<evidence type="ECO:0000259" key="1">
    <source>
        <dbReference type="Pfam" id="PF05368"/>
    </source>
</evidence>
<dbReference type="Gene3D" id="3.90.25.10">
    <property type="entry name" value="UDP-galactose 4-epimerase, domain 1"/>
    <property type="match status" value="1"/>
</dbReference>
<evidence type="ECO:0000313" key="3">
    <source>
        <dbReference type="Proteomes" id="UP000317422"/>
    </source>
</evidence>
<sequence length="301" mass="31161">MSDTTLAPGTGPWGPGEITVTGATGTVGAAVAAELASLGHRPRLVTRPSSEAAVPAGAQRVPADLGDTGAVRHALRGSRALLLLTPLAPGQGHWQAELVGAAKAAGVERVVKISALGADPSSTVSVHREHGRAERALRASGLSHASLRPNAFMQNALQWRASIARRGTIELPMGGARVSMIDARDIAAVAVHALLEPERVDGEVELTGPEALSYAEIAAHLSDGTGGEVRYVDVDPQVSAANMRAAGVPEWAIEARLGLYGTIRAGEAERVSSEVRRITGREPCRFPEFVARAGAALRSGT</sequence>
<dbReference type="PANTHER" id="PTHR43162">
    <property type="match status" value="1"/>
</dbReference>
<name>A0A543N8Y3_9ACTN</name>
<reference evidence="2 3" key="1">
    <citation type="submission" date="2019-06" db="EMBL/GenBank/DDBJ databases">
        <title>Sequencing the genomes of 1000 actinobacteria strains.</title>
        <authorList>
            <person name="Klenk H.-P."/>
        </authorList>
    </citation>
    <scope>NUCLEOTIDE SEQUENCE [LARGE SCALE GENOMIC DNA]</scope>
    <source>
        <strain evidence="2 3">DSM 45015</strain>
    </source>
</reference>
<dbReference type="EMBL" id="VFQC01000002">
    <property type="protein sequence ID" value="TQN28291.1"/>
    <property type="molecule type" value="Genomic_DNA"/>
</dbReference>
<protein>
    <submittedName>
        <fullName evidence="2">Uncharacterized protein YbjT (DUF2867 family)</fullName>
    </submittedName>
</protein>
<dbReference type="AlphaFoldDB" id="A0A543N8Y3"/>
<dbReference type="Proteomes" id="UP000317422">
    <property type="component" value="Unassembled WGS sequence"/>
</dbReference>
<dbReference type="PANTHER" id="PTHR43162:SF1">
    <property type="entry name" value="PRESTALK A DIFFERENTIATION PROTEIN A"/>
    <property type="match status" value="1"/>
</dbReference>
<dbReference type="OrthoDB" id="285016at2"/>
<accession>A0A543N8Y3</accession>
<dbReference type="SUPFAM" id="SSF51735">
    <property type="entry name" value="NAD(P)-binding Rossmann-fold domains"/>
    <property type="match status" value="1"/>
</dbReference>
<proteinExistence type="predicted"/>